<protein>
    <submittedName>
        <fullName evidence="3">Uncharacterized protein LOC112904746</fullName>
    </submittedName>
</protein>
<dbReference type="KEGG" id="apln:108737508"/>
<dbReference type="PANTHER" id="PTHR33327">
    <property type="entry name" value="ENDONUCLEASE"/>
    <property type="match status" value="1"/>
</dbReference>
<dbReference type="KEGG" id="apln:112904746"/>
<evidence type="ECO:0000313" key="2">
    <source>
        <dbReference type="Proteomes" id="UP000192223"/>
    </source>
</evidence>
<dbReference type="GeneID" id="112904746"/>
<dbReference type="InterPro" id="IPR055469">
    <property type="entry name" value="DUF7041"/>
</dbReference>
<gene>
    <name evidence="3" type="primary">LOC112904746</name>
</gene>
<dbReference type="PANTHER" id="PTHR33327:SF3">
    <property type="entry name" value="RNA-DIRECTED DNA POLYMERASE"/>
    <property type="match status" value="1"/>
</dbReference>
<organism evidence="2 3">
    <name type="scientific">Agrilus planipennis</name>
    <name type="common">Emerald ash borer</name>
    <name type="synonym">Agrilus marcopoli</name>
    <dbReference type="NCBI Taxonomy" id="224129"/>
    <lineage>
        <taxon>Eukaryota</taxon>
        <taxon>Metazoa</taxon>
        <taxon>Ecdysozoa</taxon>
        <taxon>Arthropoda</taxon>
        <taxon>Hexapoda</taxon>
        <taxon>Insecta</taxon>
        <taxon>Pterygota</taxon>
        <taxon>Neoptera</taxon>
        <taxon>Endopterygota</taxon>
        <taxon>Coleoptera</taxon>
        <taxon>Polyphaga</taxon>
        <taxon>Elateriformia</taxon>
        <taxon>Buprestoidea</taxon>
        <taxon>Buprestidae</taxon>
        <taxon>Agrilinae</taxon>
        <taxon>Agrilus</taxon>
    </lineage>
</organism>
<dbReference type="RefSeq" id="XP_018325882.2">
    <property type="nucleotide sequence ID" value="XM_018470380.2"/>
</dbReference>
<dbReference type="Pfam" id="PF23055">
    <property type="entry name" value="DUF7041"/>
    <property type="match status" value="1"/>
</dbReference>
<proteinExistence type="predicted"/>
<dbReference type="AlphaFoldDB" id="A0A7F5R5L5"/>
<keyword evidence="2" id="KW-1185">Reference proteome</keyword>
<name>A0A7F5R5L5_AGRPL</name>
<dbReference type="RefSeq" id="XP_025831392.1">
    <property type="nucleotide sequence ID" value="XM_025975607.1"/>
</dbReference>
<reference evidence="3" key="1">
    <citation type="submission" date="2025-08" db="UniProtKB">
        <authorList>
            <consortium name="RefSeq"/>
        </authorList>
    </citation>
    <scope>IDENTIFICATION</scope>
    <source>
        <tissue evidence="3">Entire body</tissue>
    </source>
</reference>
<evidence type="ECO:0000259" key="1">
    <source>
        <dbReference type="Pfam" id="PF23055"/>
    </source>
</evidence>
<feature type="domain" description="DUF7041" evidence="1">
    <location>
        <begin position="23"/>
        <end position="106"/>
    </location>
</feature>
<dbReference type="OrthoDB" id="6433758at2759"/>
<dbReference type="Proteomes" id="UP000192223">
    <property type="component" value="Unplaced"/>
</dbReference>
<evidence type="ECO:0000313" key="3">
    <source>
        <dbReference type="RefSeq" id="XP_025831392.1"/>
    </source>
</evidence>
<sequence length="194" mass="22301">MSINGENSAASASYNHASAVVKLPDFWPKRIALWFTQVEVVFSLNWITKNDTKYIHIVSQLSPQYLDEIEDILMHPPAENKYETIKAVLIKRLSDSDTAKARQLLEREEIGDRTPGQFWRHMKKLANNKLQDDLLIELWKSRLPIRTQEVIAALDQTDGEKLAEIADRIHDVSPTHNRVVAAISLNMRPIYEDN</sequence>
<dbReference type="InParanoid" id="A0A7F5R5L5"/>
<accession>A0A7F5R5L5</accession>